<keyword evidence="2" id="KW-1185">Reference proteome</keyword>
<evidence type="ECO:0000313" key="2">
    <source>
        <dbReference type="Proteomes" id="UP000053711"/>
    </source>
</evidence>
<protein>
    <submittedName>
        <fullName evidence="1">DNA-binding protein, YbaB/EbfC family</fullName>
    </submittedName>
</protein>
<comment type="caution">
    <text evidence="1">The sequence shown here is derived from an EMBL/GenBank/DDBJ whole genome shotgun (WGS) entry which is preliminary data.</text>
</comment>
<reference evidence="1 2" key="1">
    <citation type="journal article" date="2013" name="BMC Genomics">
        <title>Comparative genomics reveals distinct host-interacting traits of three major human-associated propionibacteria.</title>
        <authorList>
            <person name="Mak T.N."/>
            <person name="Schmid M."/>
            <person name="Brzuszkiewicz E."/>
            <person name="Zeng G."/>
            <person name="Meyer R."/>
            <person name="Sfanos K.S."/>
            <person name="Brinkmann V."/>
            <person name="Meyer T.F."/>
            <person name="Bruggemann H."/>
        </authorList>
    </citation>
    <scope>NUCLEOTIDE SEQUENCE [LARGE SCALE GENOMIC DNA]</scope>
    <source>
        <strain evidence="1 2">TM11</strain>
    </source>
</reference>
<keyword evidence="1" id="KW-0238">DNA-binding</keyword>
<proteinExistence type="predicted"/>
<gene>
    <name evidence="1" type="ORF">H640_06477</name>
</gene>
<name>A0ACB4UN00_9ACTN</name>
<organism evidence="1 2">
    <name type="scientific">Cutibacterium granulosum TM11</name>
    <dbReference type="NCBI Taxonomy" id="1292373"/>
    <lineage>
        <taxon>Bacteria</taxon>
        <taxon>Bacillati</taxon>
        <taxon>Actinomycetota</taxon>
        <taxon>Actinomycetes</taxon>
        <taxon>Propionibacteriales</taxon>
        <taxon>Propionibacteriaceae</taxon>
        <taxon>Cutibacterium</taxon>
    </lineage>
</organism>
<accession>A0ACB4UN00</accession>
<evidence type="ECO:0000313" key="1">
    <source>
        <dbReference type="EMBL" id="ERF64999.1"/>
    </source>
</evidence>
<sequence>MTTPNGGFDLSNVDMNGLLAQAQAMQAQLAQAQQQLESTTFDGSAGGGLVKAVVTGTGELTGLTIDSQTVDPDDTDTLADLVIAAVHDASGKAAAAQQAMTPKIPGMGL</sequence>
<dbReference type="EMBL" id="AOST01000057">
    <property type="protein sequence ID" value="ERF64999.1"/>
    <property type="molecule type" value="Genomic_DNA"/>
</dbReference>
<dbReference type="Proteomes" id="UP000053711">
    <property type="component" value="Unassembled WGS sequence"/>
</dbReference>